<comment type="caution">
    <text evidence="16">The sequence shown here is derived from an EMBL/GenBank/DDBJ whole genome shotgun (WGS) entry which is preliminary data.</text>
</comment>
<comment type="similarity">
    <text evidence="6 14">Belongs to the class-IV pyridoxal-phosphate-dependent aminotransferase family.</text>
</comment>
<dbReference type="Pfam" id="PF01063">
    <property type="entry name" value="Aminotran_4"/>
    <property type="match status" value="1"/>
</dbReference>
<dbReference type="CDD" id="cd01558">
    <property type="entry name" value="D-AAT_like"/>
    <property type="match status" value="1"/>
</dbReference>
<comment type="catalytic activity">
    <reaction evidence="13">
        <text>L-leucine + 2-oxoglutarate = 4-methyl-2-oxopentanoate + L-glutamate</text>
        <dbReference type="Rhea" id="RHEA:18321"/>
        <dbReference type="ChEBI" id="CHEBI:16810"/>
        <dbReference type="ChEBI" id="CHEBI:17865"/>
        <dbReference type="ChEBI" id="CHEBI:29985"/>
        <dbReference type="ChEBI" id="CHEBI:57427"/>
        <dbReference type="EC" id="2.6.1.42"/>
    </reaction>
</comment>
<comment type="function">
    <text evidence="2">Acts on leucine, isoleucine and valine.</text>
</comment>
<evidence type="ECO:0000256" key="7">
    <source>
        <dbReference type="ARBA" id="ARBA00013053"/>
    </source>
</evidence>
<evidence type="ECO:0000256" key="6">
    <source>
        <dbReference type="ARBA" id="ARBA00009320"/>
    </source>
</evidence>
<evidence type="ECO:0000256" key="15">
    <source>
        <dbReference type="RuleBase" id="RU004516"/>
    </source>
</evidence>
<evidence type="ECO:0000256" key="10">
    <source>
        <dbReference type="ARBA" id="ARBA00023304"/>
    </source>
</evidence>
<dbReference type="InterPro" id="IPR050571">
    <property type="entry name" value="Class-IV_PLP-Dep_Aminotrnsfr"/>
</dbReference>
<keyword evidence="16" id="KW-0808">Transferase</keyword>
<dbReference type="PANTHER" id="PTHR42743">
    <property type="entry name" value="AMINO-ACID AMINOTRANSFERASE"/>
    <property type="match status" value="1"/>
</dbReference>
<sequence>MARVTYVNGQYCLHHEAAVHVEDRGFQFADSVYEVAPVVTGRLCHLEQHLDRLERSLGALAIAWPVRRAVLALIMGRVADMNRVRDGVVYVQVSRGTAPRNHTFPAETPPTLVVGAWTSKGPSTEAVEKGIAVVTRSDQRWRRPDIKTVGLLPNLLARQSAKESGAAEAWLVDSGGFVTEATAANAFIVAADGALLTHPADGAILSGVTRANVIELARKAGIEVGERPFTVTEAMAAREAFVTGTTVTVLPVTRIDGLRVGEGHPGPITLHLRALYQELRKK</sequence>
<dbReference type="Proteomes" id="UP000480684">
    <property type="component" value="Unassembled WGS sequence"/>
</dbReference>
<evidence type="ECO:0000256" key="3">
    <source>
        <dbReference type="ARBA" id="ARBA00004824"/>
    </source>
</evidence>
<accession>A0A7C9UYG9</accession>
<dbReference type="GO" id="GO:0008652">
    <property type="term" value="P:amino acid biosynthetic process"/>
    <property type="evidence" value="ECO:0007669"/>
    <property type="project" value="UniProtKB-ARBA"/>
</dbReference>
<comment type="pathway">
    <text evidence="5">Amino-acid biosynthesis; L-leucine biosynthesis; L-leucine from 3-methyl-2-oxobutanoate: step 4/4.</text>
</comment>
<evidence type="ECO:0000313" key="17">
    <source>
        <dbReference type="Proteomes" id="UP000480684"/>
    </source>
</evidence>
<protein>
    <recommendedName>
        <fullName evidence="8">Probable branched-chain-amino-acid aminotransferase</fullName>
        <ecNumber evidence="7">2.6.1.42</ecNumber>
    </recommendedName>
</protein>
<proteinExistence type="inferred from homology"/>
<keyword evidence="9 15" id="KW-0663">Pyridoxal phosphate</keyword>
<dbReference type="GO" id="GO:0009082">
    <property type="term" value="P:branched-chain amino acid biosynthetic process"/>
    <property type="evidence" value="ECO:0007669"/>
    <property type="project" value="UniProtKB-KW"/>
</dbReference>
<keyword evidence="10" id="KW-0100">Branched-chain amino acid biosynthesis</keyword>
<keyword evidence="16" id="KW-0032">Aminotransferase</keyword>
<evidence type="ECO:0000256" key="9">
    <source>
        <dbReference type="ARBA" id="ARBA00022898"/>
    </source>
</evidence>
<comment type="pathway">
    <text evidence="3">Amino-acid biosynthesis; L-isoleucine biosynthesis; L-isoleucine from 2-oxobutanoate: step 4/4.</text>
</comment>
<dbReference type="GO" id="GO:0005829">
    <property type="term" value="C:cytosol"/>
    <property type="evidence" value="ECO:0007669"/>
    <property type="project" value="TreeGrafter"/>
</dbReference>
<dbReference type="RefSeq" id="WP_163677100.1">
    <property type="nucleotide sequence ID" value="NZ_JAAIYP010000034.1"/>
</dbReference>
<dbReference type="InterPro" id="IPR018300">
    <property type="entry name" value="Aminotrans_IV_CS"/>
</dbReference>
<organism evidence="16 17">
    <name type="scientific">Magnetospirillum aberrantis SpK</name>
    <dbReference type="NCBI Taxonomy" id="908842"/>
    <lineage>
        <taxon>Bacteria</taxon>
        <taxon>Pseudomonadati</taxon>
        <taxon>Pseudomonadota</taxon>
        <taxon>Alphaproteobacteria</taxon>
        <taxon>Rhodospirillales</taxon>
        <taxon>Rhodospirillaceae</taxon>
        <taxon>Magnetospirillum</taxon>
    </lineage>
</organism>
<evidence type="ECO:0000256" key="13">
    <source>
        <dbReference type="ARBA" id="ARBA00049229"/>
    </source>
</evidence>
<dbReference type="EC" id="2.6.1.42" evidence="7"/>
<dbReference type="GO" id="GO:0004084">
    <property type="term" value="F:branched-chain-amino-acid transaminase activity"/>
    <property type="evidence" value="ECO:0007669"/>
    <property type="project" value="UniProtKB-EC"/>
</dbReference>
<dbReference type="InterPro" id="IPR036038">
    <property type="entry name" value="Aminotransferase-like"/>
</dbReference>
<keyword evidence="17" id="KW-1185">Reference proteome</keyword>
<dbReference type="PANTHER" id="PTHR42743:SF11">
    <property type="entry name" value="AMINODEOXYCHORISMATE LYASE"/>
    <property type="match status" value="1"/>
</dbReference>
<evidence type="ECO:0000256" key="8">
    <source>
        <dbReference type="ARBA" id="ARBA00014472"/>
    </source>
</evidence>
<name>A0A7C9UYG9_9PROT</name>
<evidence type="ECO:0000256" key="14">
    <source>
        <dbReference type="RuleBase" id="RU004106"/>
    </source>
</evidence>
<evidence type="ECO:0000256" key="12">
    <source>
        <dbReference type="ARBA" id="ARBA00048798"/>
    </source>
</evidence>
<evidence type="ECO:0000256" key="2">
    <source>
        <dbReference type="ARBA" id="ARBA00003109"/>
    </source>
</evidence>
<comment type="catalytic activity">
    <reaction evidence="11">
        <text>L-valine + 2-oxoglutarate = 3-methyl-2-oxobutanoate + L-glutamate</text>
        <dbReference type="Rhea" id="RHEA:24813"/>
        <dbReference type="ChEBI" id="CHEBI:11851"/>
        <dbReference type="ChEBI" id="CHEBI:16810"/>
        <dbReference type="ChEBI" id="CHEBI:29985"/>
        <dbReference type="ChEBI" id="CHEBI:57762"/>
        <dbReference type="EC" id="2.6.1.42"/>
    </reaction>
</comment>
<dbReference type="NCBIfam" id="NF005209">
    <property type="entry name" value="PRK06680.1"/>
    <property type="match status" value="1"/>
</dbReference>
<dbReference type="InterPro" id="IPR043132">
    <property type="entry name" value="BCAT-like_C"/>
</dbReference>
<dbReference type="PROSITE" id="PS00770">
    <property type="entry name" value="AA_TRANSFER_CLASS_4"/>
    <property type="match status" value="1"/>
</dbReference>
<dbReference type="Gene3D" id="3.20.10.10">
    <property type="entry name" value="D-amino Acid Aminotransferase, subunit A, domain 2"/>
    <property type="match status" value="1"/>
</dbReference>
<keyword evidence="10" id="KW-0028">Amino-acid biosynthesis</keyword>
<reference evidence="16 17" key="1">
    <citation type="submission" date="2020-02" db="EMBL/GenBank/DDBJ databases">
        <authorList>
            <person name="Dziuba M."/>
            <person name="Kuznetsov B."/>
            <person name="Mardanov A."/>
            <person name="Ravin N."/>
            <person name="Grouzdev D."/>
        </authorList>
    </citation>
    <scope>NUCLEOTIDE SEQUENCE [LARGE SCALE GENOMIC DNA]</scope>
    <source>
        <strain evidence="16 17">SpK</strain>
    </source>
</reference>
<dbReference type="EMBL" id="JAAIYP010000034">
    <property type="protein sequence ID" value="NFV79895.1"/>
    <property type="molecule type" value="Genomic_DNA"/>
</dbReference>
<dbReference type="InterPro" id="IPR001544">
    <property type="entry name" value="Aminotrans_IV"/>
</dbReference>
<gene>
    <name evidence="16" type="ORF">G4223_07205</name>
</gene>
<comment type="cofactor">
    <cofactor evidence="1 15">
        <name>pyridoxal 5'-phosphate</name>
        <dbReference type="ChEBI" id="CHEBI:597326"/>
    </cofactor>
</comment>
<dbReference type="InterPro" id="IPR043131">
    <property type="entry name" value="BCAT-like_N"/>
</dbReference>
<dbReference type="SUPFAM" id="SSF56752">
    <property type="entry name" value="D-aminoacid aminotransferase-like PLP-dependent enzymes"/>
    <property type="match status" value="1"/>
</dbReference>
<evidence type="ECO:0000256" key="5">
    <source>
        <dbReference type="ARBA" id="ARBA00005072"/>
    </source>
</evidence>
<evidence type="ECO:0000256" key="4">
    <source>
        <dbReference type="ARBA" id="ARBA00004931"/>
    </source>
</evidence>
<dbReference type="FunFam" id="3.20.10.10:FF:000002">
    <property type="entry name" value="D-alanine aminotransferase"/>
    <property type="match status" value="1"/>
</dbReference>
<evidence type="ECO:0000313" key="16">
    <source>
        <dbReference type="EMBL" id="NFV79895.1"/>
    </source>
</evidence>
<dbReference type="Gene3D" id="3.30.470.10">
    <property type="match status" value="1"/>
</dbReference>
<evidence type="ECO:0000256" key="1">
    <source>
        <dbReference type="ARBA" id="ARBA00001933"/>
    </source>
</evidence>
<dbReference type="AlphaFoldDB" id="A0A7C9UYG9"/>
<evidence type="ECO:0000256" key="11">
    <source>
        <dbReference type="ARBA" id="ARBA00048212"/>
    </source>
</evidence>
<comment type="pathway">
    <text evidence="4">Amino-acid biosynthesis; L-valine biosynthesis; L-valine from pyruvate: step 4/4.</text>
</comment>
<comment type="catalytic activity">
    <reaction evidence="12">
        <text>L-isoleucine + 2-oxoglutarate = (S)-3-methyl-2-oxopentanoate + L-glutamate</text>
        <dbReference type="Rhea" id="RHEA:24801"/>
        <dbReference type="ChEBI" id="CHEBI:16810"/>
        <dbReference type="ChEBI" id="CHEBI:29985"/>
        <dbReference type="ChEBI" id="CHEBI:35146"/>
        <dbReference type="ChEBI" id="CHEBI:58045"/>
        <dbReference type="EC" id="2.6.1.42"/>
    </reaction>
</comment>